<dbReference type="EMBL" id="JRKJ01000002">
    <property type="protein sequence ID" value="KGQ20234.1"/>
    <property type="molecule type" value="Genomic_DNA"/>
</dbReference>
<dbReference type="Gene3D" id="3.30.565.10">
    <property type="entry name" value="Histidine kinase-like ATPase, C-terminal domain"/>
    <property type="match status" value="1"/>
</dbReference>
<feature type="transmembrane region" description="Helical" evidence="9">
    <location>
        <begin position="157"/>
        <end position="180"/>
    </location>
</feature>
<proteinExistence type="predicted"/>
<dbReference type="STRING" id="1300345.LF41_770"/>
<evidence type="ECO:0000313" key="12">
    <source>
        <dbReference type="EMBL" id="KGQ20234.1"/>
    </source>
</evidence>
<evidence type="ECO:0000256" key="7">
    <source>
        <dbReference type="ARBA" id="ARBA00023012"/>
    </source>
</evidence>
<dbReference type="Pfam" id="PF05231">
    <property type="entry name" value="MASE1"/>
    <property type="match status" value="1"/>
</dbReference>
<dbReference type="GO" id="GO:0046983">
    <property type="term" value="F:protein dimerization activity"/>
    <property type="evidence" value="ECO:0007669"/>
    <property type="project" value="InterPro"/>
</dbReference>
<dbReference type="PATRIC" id="fig|1300345.3.peg.96"/>
<dbReference type="SUPFAM" id="SSF55874">
    <property type="entry name" value="ATPase domain of HSP90 chaperone/DNA topoisomerase II/histidine kinase"/>
    <property type="match status" value="1"/>
</dbReference>
<feature type="transmembrane region" description="Helical" evidence="9">
    <location>
        <begin position="90"/>
        <end position="109"/>
    </location>
</feature>
<evidence type="ECO:0000256" key="5">
    <source>
        <dbReference type="ARBA" id="ARBA00022777"/>
    </source>
</evidence>
<dbReference type="RefSeq" id="WP_084073184.1">
    <property type="nucleotide sequence ID" value="NZ_JRKJ01000002.1"/>
</dbReference>
<dbReference type="Pfam" id="PF07730">
    <property type="entry name" value="HisKA_3"/>
    <property type="match status" value="1"/>
</dbReference>
<dbReference type="Gene3D" id="1.20.5.1930">
    <property type="match status" value="1"/>
</dbReference>
<accession>A0A0A2X4T4</accession>
<name>A0A0A2X4T4_9GAMM</name>
<feature type="transmembrane region" description="Helical" evidence="9">
    <location>
        <begin position="21"/>
        <end position="43"/>
    </location>
</feature>
<evidence type="ECO:0000256" key="6">
    <source>
        <dbReference type="ARBA" id="ARBA00022989"/>
    </source>
</evidence>
<dbReference type="OrthoDB" id="9797605at2"/>
<evidence type="ECO:0000256" key="4">
    <source>
        <dbReference type="ARBA" id="ARBA00022692"/>
    </source>
</evidence>
<dbReference type="InterPro" id="IPR007895">
    <property type="entry name" value="MASE1"/>
</dbReference>
<keyword evidence="6 9" id="KW-1133">Transmembrane helix</keyword>
<keyword evidence="7" id="KW-0902">Two-component regulatory system</keyword>
<dbReference type="InterPro" id="IPR036890">
    <property type="entry name" value="HATPase_C_sf"/>
</dbReference>
<evidence type="ECO:0000259" key="10">
    <source>
        <dbReference type="Pfam" id="PF05231"/>
    </source>
</evidence>
<dbReference type="AlphaFoldDB" id="A0A0A2X4T4"/>
<feature type="domain" description="Signal transduction histidine kinase subgroup 3 dimerisation and phosphoacceptor" evidence="11">
    <location>
        <begin position="323"/>
        <end position="387"/>
    </location>
</feature>
<reference evidence="12 13" key="1">
    <citation type="submission" date="2014-09" db="EMBL/GenBank/DDBJ databases">
        <title>Genome sequences of Lysobacter dokdonensis DS-58.</title>
        <authorList>
            <person name="Kim J.F."/>
            <person name="Kwak M.-J."/>
        </authorList>
    </citation>
    <scope>NUCLEOTIDE SEQUENCE [LARGE SCALE GENOMIC DNA]</scope>
    <source>
        <strain evidence="12 13">DS-58</strain>
    </source>
</reference>
<evidence type="ECO:0000259" key="11">
    <source>
        <dbReference type="Pfam" id="PF07730"/>
    </source>
</evidence>
<organism evidence="12 13">
    <name type="scientific">Lysobacter dokdonensis DS-58</name>
    <dbReference type="NCBI Taxonomy" id="1300345"/>
    <lineage>
        <taxon>Bacteria</taxon>
        <taxon>Pseudomonadati</taxon>
        <taxon>Pseudomonadota</taxon>
        <taxon>Gammaproteobacteria</taxon>
        <taxon>Lysobacterales</taxon>
        <taxon>Lysobacteraceae</taxon>
        <taxon>Noviluteimonas</taxon>
    </lineage>
</organism>
<dbReference type="GO" id="GO:0000155">
    <property type="term" value="F:phosphorelay sensor kinase activity"/>
    <property type="evidence" value="ECO:0007669"/>
    <property type="project" value="InterPro"/>
</dbReference>
<evidence type="ECO:0000256" key="2">
    <source>
        <dbReference type="ARBA" id="ARBA00022475"/>
    </source>
</evidence>
<keyword evidence="8 9" id="KW-0472">Membrane</keyword>
<feature type="transmembrane region" description="Helical" evidence="9">
    <location>
        <begin position="121"/>
        <end position="145"/>
    </location>
</feature>
<gene>
    <name evidence="12" type="ORF">LF41_770</name>
</gene>
<dbReference type="eggNOG" id="COG3851">
    <property type="taxonomic scope" value="Bacteria"/>
</dbReference>
<evidence type="ECO:0000313" key="13">
    <source>
        <dbReference type="Proteomes" id="UP000030518"/>
    </source>
</evidence>
<comment type="caution">
    <text evidence="12">The sequence shown here is derived from an EMBL/GenBank/DDBJ whole genome shotgun (WGS) entry which is preliminary data.</text>
</comment>
<feature type="transmembrane region" description="Helical" evidence="9">
    <location>
        <begin position="192"/>
        <end position="214"/>
    </location>
</feature>
<keyword evidence="3" id="KW-0808">Transferase</keyword>
<keyword evidence="2" id="KW-1003">Cell membrane</keyword>
<sequence length="530" mass="58284">MRTKSERGTRIETRRAAQRPARWLLPVGYVVAYVVLFSLSSVYWFLPAGMRLAALWLSNRRDWWLLALADMTAIYGVATYRGVFESQATLLAAAVIPWCIYALVVHRFARAPGPAPTPESMMRFLLCGIGASFSVALVLTTVNAIDDGIPARPVTAFVNFALGDFIGILLLAPIIRLINAQLRGAREPWSKIFAYGLVLAPAALAVGLSMLPVERAEIYPVIFASFMLFWIAHRFGWRAGAVSLLLLSASAYAFSEDVFRLWQPVHLQSMLAAAGFATLTLGMSADALRRQGQALKASIDMLSTRTRALADTANRLVSQQEEERRRIGAELHDQLGQDMTAIATRLRLLARTTDSPEVRDGLRSIDALVGNAHEHLRATIQSLHPLVLERFGLSRALAAGPMATLAKEHDIDYQCHIDGDVDVLPQETAAAIYRICQEAVTNAARHGCGGRLRIDLSVHHHLVASDVTLRIEDDAGPFDIPMGNTGHGLQNIYDRADAMGANYDFDPESGHPRHMLEVRVKLAEGVQPRE</sequence>
<dbReference type="InterPro" id="IPR011712">
    <property type="entry name" value="Sig_transdc_His_kin_sub3_dim/P"/>
</dbReference>
<dbReference type="InterPro" id="IPR050482">
    <property type="entry name" value="Sensor_HK_TwoCompSys"/>
</dbReference>
<dbReference type="CDD" id="cd16917">
    <property type="entry name" value="HATPase_UhpB-NarQ-NarX-like"/>
    <property type="match status" value="1"/>
</dbReference>
<protein>
    <submittedName>
        <fullName evidence="12">Signal transduction histidine kinase, glucose-6-phosphate specific</fullName>
    </submittedName>
</protein>
<evidence type="ECO:0000256" key="3">
    <source>
        <dbReference type="ARBA" id="ARBA00022679"/>
    </source>
</evidence>
<dbReference type="GO" id="GO:0005886">
    <property type="term" value="C:plasma membrane"/>
    <property type="evidence" value="ECO:0007669"/>
    <property type="project" value="UniProtKB-SubCell"/>
</dbReference>
<evidence type="ECO:0000256" key="8">
    <source>
        <dbReference type="ARBA" id="ARBA00023136"/>
    </source>
</evidence>
<feature type="transmembrane region" description="Helical" evidence="9">
    <location>
        <begin position="63"/>
        <end position="83"/>
    </location>
</feature>
<comment type="subcellular location">
    <subcellularLocation>
        <location evidence="1">Cell membrane</location>
        <topology evidence="1">Multi-pass membrane protein</topology>
    </subcellularLocation>
</comment>
<evidence type="ECO:0000256" key="1">
    <source>
        <dbReference type="ARBA" id="ARBA00004651"/>
    </source>
</evidence>
<keyword evidence="5 12" id="KW-0418">Kinase</keyword>
<keyword evidence="13" id="KW-1185">Reference proteome</keyword>
<keyword evidence="4 9" id="KW-0812">Transmembrane</keyword>
<dbReference type="Proteomes" id="UP000030518">
    <property type="component" value="Unassembled WGS sequence"/>
</dbReference>
<evidence type="ECO:0000256" key="9">
    <source>
        <dbReference type="SAM" id="Phobius"/>
    </source>
</evidence>
<feature type="domain" description="MASE1" evidence="10">
    <location>
        <begin position="28"/>
        <end position="252"/>
    </location>
</feature>
<dbReference type="PANTHER" id="PTHR24421">
    <property type="entry name" value="NITRATE/NITRITE SENSOR PROTEIN NARX-RELATED"/>
    <property type="match status" value="1"/>
</dbReference>